<dbReference type="OrthoDB" id="9814402at2"/>
<dbReference type="RefSeq" id="WP_126803467.1">
    <property type="nucleotide sequence ID" value="NZ_PIPL01000001.1"/>
</dbReference>
<evidence type="ECO:0000256" key="2">
    <source>
        <dbReference type="ARBA" id="ARBA00019942"/>
    </source>
</evidence>
<evidence type="ECO:0000256" key="7">
    <source>
        <dbReference type="ARBA" id="ARBA00023082"/>
    </source>
</evidence>
<dbReference type="Pfam" id="PF04552">
    <property type="entry name" value="Sigma54_DBD"/>
    <property type="match status" value="1"/>
</dbReference>
<evidence type="ECO:0000256" key="11">
    <source>
        <dbReference type="SAM" id="MobiDB-lite"/>
    </source>
</evidence>
<dbReference type="FunFam" id="1.10.10.60:FF:000045">
    <property type="entry name" value="RNA polymerase sigma-54 factor"/>
    <property type="match status" value="1"/>
</dbReference>
<dbReference type="NCBIfam" id="TIGR02395">
    <property type="entry name" value="rpoN_sigma"/>
    <property type="match status" value="1"/>
</dbReference>
<dbReference type="GO" id="GO:0000428">
    <property type="term" value="C:DNA-directed RNA polymerase complex"/>
    <property type="evidence" value="ECO:0007669"/>
    <property type="project" value="UniProtKB-KW"/>
</dbReference>
<comment type="function">
    <text evidence="10">Sigma factors are initiation factors that promote the attachment of RNA polymerase to specific initiation sites and are then released.</text>
</comment>
<feature type="compositionally biased region" description="Polar residues" evidence="11">
    <location>
        <begin position="101"/>
        <end position="110"/>
    </location>
</feature>
<dbReference type="PROSITE" id="PS00718">
    <property type="entry name" value="SIGMA54_2"/>
    <property type="match status" value="1"/>
</dbReference>
<accession>A0A432W928</accession>
<dbReference type="GO" id="GO:0006352">
    <property type="term" value="P:DNA-templated transcription initiation"/>
    <property type="evidence" value="ECO:0007669"/>
    <property type="project" value="InterPro"/>
</dbReference>
<feature type="region of interest" description="Disordered" evidence="11">
    <location>
        <begin position="47"/>
        <end position="115"/>
    </location>
</feature>
<dbReference type="Pfam" id="PF00309">
    <property type="entry name" value="Sigma54_AID"/>
    <property type="match status" value="1"/>
</dbReference>
<proteinExistence type="inferred from homology"/>
<dbReference type="PANTHER" id="PTHR32248">
    <property type="entry name" value="RNA POLYMERASE SIGMA-54 FACTOR"/>
    <property type="match status" value="1"/>
</dbReference>
<reference evidence="14 15" key="1">
    <citation type="journal article" date="2011" name="Front. Microbiol.">
        <title>Genomic signatures of strain selection and enhancement in Bacillus atrophaeus var. globigii, a historical biowarfare simulant.</title>
        <authorList>
            <person name="Gibbons H.S."/>
            <person name="Broomall S.M."/>
            <person name="McNew L.A."/>
            <person name="Daligault H."/>
            <person name="Chapman C."/>
            <person name="Bruce D."/>
            <person name="Karavis M."/>
            <person name="Krepps M."/>
            <person name="McGregor P.A."/>
            <person name="Hong C."/>
            <person name="Park K.H."/>
            <person name="Akmal A."/>
            <person name="Feldman A."/>
            <person name="Lin J.S."/>
            <person name="Chang W.E."/>
            <person name="Higgs B.W."/>
            <person name="Demirev P."/>
            <person name="Lindquist J."/>
            <person name="Liem A."/>
            <person name="Fochler E."/>
            <person name="Read T.D."/>
            <person name="Tapia R."/>
            <person name="Johnson S."/>
            <person name="Bishop-Lilly K.A."/>
            <person name="Detter C."/>
            <person name="Han C."/>
            <person name="Sozhamannan S."/>
            <person name="Rosenzweig C.N."/>
            <person name="Skowronski E.W."/>
        </authorList>
    </citation>
    <scope>NUCLEOTIDE SEQUENCE [LARGE SCALE GENOMIC DNA]</scope>
    <source>
        <strain evidence="14 15">MLST1</strain>
    </source>
</reference>
<dbReference type="PANTHER" id="PTHR32248:SF4">
    <property type="entry name" value="RNA POLYMERASE SIGMA-54 FACTOR"/>
    <property type="match status" value="1"/>
</dbReference>
<dbReference type="InterPro" id="IPR007634">
    <property type="entry name" value="RNA_pol_sigma_54_DNA-bd"/>
</dbReference>
<dbReference type="Gene3D" id="1.10.10.1330">
    <property type="entry name" value="RNA polymerase sigma-54 factor, core-binding domain"/>
    <property type="match status" value="1"/>
</dbReference>
<evidence type="ECO:0000256" key="9">
    <source>
        <dbReference type="ARBA" id="ARBA00023163"/>
    </source>
</evidence>
<gene>
    <name evidence="14" type="ORF">CWE09_08145</name>
</gene>
<dbReference type="Gene3D" id="1.10.10.60">
    <property type="entry name" value="Homeodomain-like"/>
    <property type="match status" value="1"/>
</dbReference>
<dbReference type="GO" id="GO:0016779">
    <property type="term" value="F:nucleotidyltransferase activity"/>
    <property type="evidence" value="ECO:0007669"/>
    <property type="project" value="UniProtKB-KW"/>
</dbReference>
<dbReference type="NCBIfam" id="NF004595">
    <property type="entry name" value="PRK05932.1-2"/>
    <property type="match status" value="1"/>
</dbReference>
<dbReference type="NCBIfam" id="NF009118">
    <property type="entry name" value="PRK12469.1"/>
    <property type="match status" value="1"/>
</dbReference>
<feature type="domain" description="RNA polymerase sigma factor 54 core-binding" evidence="13">
    <location>
        <begin position="121"/>
        <end position="311"/>
    </location>
</feature>
<name>A0A432W928_9GAMM</name>
<dbReference type="AlphaFoldDB" id="A0A432W928"/>
<comment type="similarity">
    <text evidence="1 10">Belongs to the sigma-54 factor family.</text>
</comment>
<evidence type="ECO:0000256" key="10">
    <source>
        <dbReference type="PIRNR" id="PIRNR000774"/>
    </source>
</evidence>
<evidence type="ECO:0000259" key="13">
    <source>
        <dbReference type="Pfam" id="PF04963"/>
    </source>
</evidence>
<keyword evidence="3 10" id="KW-0240">DNA-directed RNA polymerase</keyword>
<feature type="domain" description="RNA polymerase sigma factor 54 DNA-binding" evidence="12">
    <location>
        <begin position="325"/>
        <end position="482"/>
    </location>
</feature>
<dbReference type="EMBL" id="PIPL01000001">
    <property type="protein sequence ID" value="RUO26657.1"/>
    <property type="molecule type" value="Genomic_DNA"/>
</dbReference>
<evidence type="ECO:0000313" key="14">
    <source>
        <dbReference type="EMBL" id="RUO26657.1"/>
    </source>
</evidence>
<comment type="caution">
    <text evidence="14">The sequence shown here is derived from an EMBL/GenBank/DDBJ whole genome shotgun (WGS) entry which is preliminary data.</text>
</comment>
<dbReference type="InterPro" id="IPR007046">
    <property type="entry name" value="RNA_pol_sigma_54_core-bd"/>
</dbReference>
<keyword evidence="6 10" id="KW-0805">Transcription regulation</keyword>
<evidence type="ECO:0000256" key="1">
    <source>
        <dbReference type="ARBA" id="ARBA00008798"/>
    </source>
</evidence>
<evidence type="ECO:0000256" key="3">
    <source>
        <dbReference type="ARBA" id="ARBA00022478"/>
    </source>
</evidence>
<keyword evidence="8 10" id="KW-0238">DNA-binding</keyword>
<evidence type="ECO:0000256" key="5">
    <source>
        <dbReference type="ARBA" id="ARBA00022695"/>
    </source>
</evidence>
<dbReference type="PIRSF" id="PIRSF000774">
    <property type="entry name" value="RpoN"/>
    <property type="match status" value="1"/>
</dbReference>
<keyword evidence="9 10" id="KW-0804">Transcription</keyword>
<dbReference type="GO" id="GO:0001216">
    <property type="term" value="F:DNA-binding transcription activator activity"/>
    <property type="evidence" value="ECO:0007669"/>
    <property type="project" value="InterPro"/>
</dbReference>
<dbReference type="Proteomes" id="UP000288293">
    <property type="component" value="Unassembled WGS sequence"/>
</dbReference>
<dbReference type="Pfam" id="PF04963">
    <property type="entry name" value="Sigma54_CBD"/>
    <property type="match status" value="1"/>
</dbReference>
<evidence type="ECO:0000259" key="12">
    <source>
        <dbReference type="Pfam" id="PF04552"/>
    </source>
</evidence>
<dbReference type="GO" id="GO:0003677">
    <property type="term" value="F:DNA binding"/>
    <property type="evidence" value="ECO:0007669"/>
    <property type="project" value="UniProtKB-KW"/>
</dbReference>
<dbReference type="PROSITE" id="PS50044">
    <property type="entry name" value="SIGMA54_3"/>
    <property type="match status" value="1"/>
</dbReference>
<sequence length="485" mass="54421">MKQSLQLKLGQQLTMTPQLQQAIRLLQLSSLDLQQEIQDALDNNPLLEVSSEDDSSADDVSLQEFESSAKDNDSMETGEAVAQQDIPQDLPTDSSWDDVYSASTAPTKGSATGEDFTYQGETSESLHDYLTWQMELSHFSEEDEAIGRAIIDAVDEAGYLTQTLEDIQQAVNGEFPEVSDAEVCMVLKRVQRFDPVGVAARTVSECLLIQLSQKPADTPLLQETKAIISDYLDLLAARDYRTLARKTKLKEDQLREVMRLLHQLHPRPGETVVQRESEYVIPDVSVVKHNGRWAVELNPDSVPKLQVNAEYAALSGQAKRSEDSEYIKHHMQDARWFIKSIESRNETLLKVTSAIVQRQQAFFEHGEESMKPMVLNDIAEAIDMHESTVSRVTTQKFMHTPRGIFELKYFFSSHVSTENGGECSSTAIRAIIRKLVAAETPAKPLSDSKIAELMAEQGIQVARRTIAKYRESLHIPPSNQRKSLL</sequence>
<dbReference type="InterPro" id="IPR038709">
    <property type="entry name" value="RpoN_core-bd_sf"/>
</dbReference>
<dbReference type="GO" id="GO:0016987">
    <property type="term" value="F:sigma factor activity"/>
    <property type="evidence" value="ECO:0007669"/>
    <property type="project" value="UniProtKB-KW"/>
</dbReference>
<dbReference type="PRINTS" id="PR00045">
    <property type="entry name" value="SIGMA54FCT"/>
</dbReference>
<evidence type="ECO:0000256" key="6">
    <source>
        <dbReference type="ARBA" id="ARBA00023015"/>
    </source>
</evidence>
<evidence type="ECO:0000256" key="4">
    <source>
        <dbReference type="ARBA" id="ARBA00022679"/>
    </source>
</evidence>
<dbReference type="PROSITE" id="PS00717">
    <property type="entry name" value="SIGMA54_1"/>
    <property type="match status" value="1"/>
</dbReference>
<keyword evidence="4 10" id="KW-0808">Transferase</keyword>
<evidence type="ECO:0000313" key="15">
    <source>
        <dbReference type="Proteomes" id="UP000288293"/>
    </source>
</evidence>
<evidence type="ECO:0000256" key="8">
    <source>
        <dbReference type="ARBA" id="ARBA00023125"/>
    </source>
</evidence>
<protein>
    <recommendedName>
        <fullName evidence="2 10">RNA polymerase sigma-54 factor</fullName>
    </recommendedName>
</protein>
<keyword evidence="15" id="KW-1185">Reference proteome</keyword>
<dbReference type="InterPro" id="IPR000394">
    <property type="entry name" value="RNA_pol_sigma_54"/>
</dbReference>
<organism evidence="14 15">
    <name type="scientific">Aliidiomarina minuta</name>
    <dbReference type="NCBI Taxonomy" id="880057"/>
    <lineage>
        <taxon>Bacteria</taxon>
        <taxon>Pseudomonadati</taxon>
        <taxon>Pseudomonadota</taxon>
        <taxon>Gammaproteobacteria</taxon>
        <taxon>Alteromonadales</taxon>
        <taxon>Idiomarinaceae</taxon>
        <taxon>Aliidiomarina</taxon>
    </lineage>
</organism>
<keyword evidence="5 10" id="KW-0548">Nucleotidyltransferase</keyword>
<keyword evidence="7 10" id="KW-0731">Sigma factor</keyword>